<feature type="domain" description="PRD" evidence="13">
    <location>
        <begin position="284"/>
        <end position="391"/>
    </location>
</feature>
<dbReference type="InterPro" id="IPR002178">
    <property type="entry name" value="PTS_EIIA_type-2_dom"/>
</dbReference>
<keyword evidence="6" id="KW-0598">Phosphotransferase system</keyword>
<dbReference type="STRING" id="442899.SAMN05720591_1178"/>
<dbReference type="InterPro" id="IPR011608">
    <property type="entry name" value="PRD"/>
</dbReference>
<keyword evidence="4" id="KW-0597">Phosphoprotein</keyword>
<name>A0A511X271_9BACI</name>
<dbReference type="PANTHER" id="PTHR36203">
    <property type="entry name" value="ASCORBATE-SPECIFIC PTS SYSTEM EIIA COMPONENT"/>
    <property type="match status" value="1"/>
</dbReference>
<dbReference type="InterPro" id="IPR016152">
    <property type="entry name" value="PTrfase/Anion_transptr"/>
</dbReference>
<evidence type="ECO:0000256" key="10">
    <source>
        <dbReference type="ARBA" id="ARBA00042072"/>
    </source>
</evidence>
<dbReference type="InterPro" id="IPR013011">
    <property type="entry name" value="PTS_EIIB_2"/>
</dbReference>
<comment type="function">
    <text evidence="8">The phosphoenolpyruvate-dependent sugar phosphotransferase system (sugar PTS), a major carbohydrate active transport system, catalyzes the phosphorylation of incoming sugar substrates concomitantly with their translocation across the cell membrane. The enzyme II UlaABC PTS system is involved in ascorbate transport.</text>
</comment>
<dbReference type="GO" id="GO:0016301">
    <property type="term" value="F:kinase activity"/>
    <property type="evidence" value="ECO:0007669"/>
    <property type="project" value="UniProtKB-KW"/>
</dbReference>
<accession>A0A511X271</accession>
<dbReference type="Proteomes" id="UP000321400">
    <property type="component" value="Unassembled WGS sequence"/>
</dbReference>
<evidence type="ECO:0000256" key="2">
    <source>
        <dbReference type="ARBA" id="ARBA00022448"/>
    </source>
</evidence>
<gene>
    <name evidence="14" type="ORF">HAL01_14940</name>
</gene>
<dbReference type="RefSeq" id="WP_170243690.1">
    <property type="nucleotide sequence ID" value="NZ_BJYE01000017.1"/>
</dbReference>
<dbReference type="SUPFAM" id="SSF52794">
    <property type="entry name" value="PTS system IIB component-like"/>
    <property type="match status" value="1"/>
</dbReference>
<sequence length="679" mass="78998">MIDNHLLVLFGKLIEMPQFTLTELANLIEIERSEVERQIHQLNNYLRKHNFPLIELNDDHYFVPPDLQEETKFIGQLYKHLQIVFSEQERQQLIYLIAFIRKTELSNFHYQEILQVSKNTVLSDIKKVRDACDVFKIKFSYTRKDGYHLEGTELNKRKMAFDLMTKMIGQTNGKWLLNYVTTYWDETPDIKTVVRLMKQQAKKRNISMVESRMIEIAYLIAFIRIRNRPLKVNLQPYKAHISKEMAVYQYSFDILSQQIGTLNNDSEVYVLSSLLLSIIEGDVQGCDDLYDTTKRVVDTMEALSLVSFQSKDQLITSLYTHLVPAYYRLTFDWPFRNDLTEVIKEENEELFHIVNRALDPLREVVSQPISDDEIAYFVIHFGGQLESQLHEKKQYRALIICPNGISSSLILKTELNQLFPDFSFLQKHSVDDLRLVAKEDYDMIFSTVYVKADKPLYIVKPIMSSLAKNRLAQRVIKDFMIENYMVPNIDDLLKTIRKYATIHDEKKLHRELLHTMISQESEKGDDLPMLTDLLTKNYIQVEKDKAITGWKEAIDRSCQPLLEHKNIGPEYVEAIFKKLETYGAYIDLGQGVAIPHARPEDGVKELGMSLLVLNEPVYLLDDEKHPIQLLVTLAAIDNETHLKALSQLTEILRDKDRLTALKQAKSPEDVLELIQEGGE</sequence>
<keyword evidence="2" id="KW-0813">Transport</keyword>
<protein>
    <recommendedName>
        <fullName evidence="9">Ascorbate-specific PTS system EIIA component</fullName>
    </recommendedName>
    <alternativeName>
        <fullName evidence="10">Ascorbate-specific phosphotransferase enzyme IIA component</fullName>
    </alternativeName>
</protein>
<proteinExistence type="predicted"/>
<dbReference type="EMBL" id="BJYE01000017">
    <property type="protein sequence ID" value="GEN57030.1"/>
    <property type="molecule type" value="Genomic_DNA"/>
</dbReference>
<dbReference type="Gene3D" id="3.40.930.10">
    <property type="entry name" value="Mannitol-specific EII, Chain A"/>
    <property type="match status" value="1"/>
</dbReference>
<keyword evidence="15" id="KW-1185">Reference proteome</keyword>
<evidence type="ECO:0000259" key="11">
    <source>
        <dbReference type="PROSITE" id="PS51094"/>
    </source>
</evidence>
<feature type="domain" description="PTS EIIA type-2" evidence="11">
    <location>
        <begin position="532"/>
        <end position="677"/>
    </location>
</feature>
<keyword evidence="3" id="KW-0963">Cytoplasm</keyword>
<evidence type="ECO:0000256" key="3">
    <source>
        <dbReference type="ARBA" id="ARBA00022490"/>
    </source>
</evidence>
<evidence type="ECO:0000256" key="8">
    <source>
        <dbReference type="ARBA" id="ARBA00037387"/>
    </source>
</evidence>
<evidence type="ECO:0000259" key="12">
    <source>
        <dbReference type="PROSITE" id="PS51099"/>
    </source>
</evidence>
<evidence type="ECO:0000256" key="1">
    <source>
        <dbReference type="ARBA" id="ARBA00004496"/>
    </source>
</evidence>
<comment type="subcellular location">
    <subcellularLocation>
        <location evidence="1">Cytoplasm</location>
    </subcellularLocation>
</comment>
<dbReference type="Gene3D" id="1.10.1790.10">
    <property type="entry name" value="PRD domain"/>
    <property type="match status" value="1"/>
</dbReference>
<dbReference type="SUPFAM" id="SSF55804">
    <property type="entry name" value="Phoshotransferase/anion transport protein"/>
    <property type="match status" value="1"/>
</dbReference>
<organism evidence="14 15">
    <name type="scientific">Halolactibacillus alkaliphilus</name>
    <dbReference type="NCBI Taxonomy" id="442899"/>
    <lineage>
        <taxon>Bacteria</taxon>
        <taxon>Bacillati</taxon>
        <taxon>Bacillota</taxon>
        <taxon>Bacilli</taxon>
        <taxon>Bacillales</taxon>
        <taxon>Bacillaceae</taxon>
        <taxon>Halolactibacillus</taxon>
    </lineage>
</organism>
<dbReference type="PANTHER" id="PTHR36203:SF1">
    <property type="entry name" value="ASCORBATE-SPECIFIC PTS SYSTEM EIIA COMPONENT"/>
    <property type="match status" value="1"/>
</dbReference>
<evidence type="ECO:0000256" key="9">
    <source>
        <dbReference type="ARBA" id="ARBA00041175"/>
    </source>
</evidence>
<dbReference type="InterPro" id="IPR036634">
    <property type="entry name" value="PRD_sf"/>
</dbReference>
<dbReference type="Gene3D" id="3.40.50.2300">
    <property type="match status" value="1"/>
</dbReference>
<evidence type="ECO:0000256" key="5">
    <source>
        <dbReference type="ARBA" id="ARBA00022679"/>
    </source>
</evidence>
<evidence type="ECO:0000256" key="7">
    <source>
        <dbReference type="ARBA" id="ARBA00022777"/>
    </source>
</evidence>
<dbReference type="AlphaFoldDB" id="A0A511X271"/>
<dbReference type="SUPFAM" id="SSF63520">
    <property type="entry name" value="PTS-regulatory domain, PRD"/>
    <property type="match status" value="1"/>
</dbReference>
<keyword evidence="5" id="KW-0808">Transferase</keyword>
<dbReference type="GO" id="GO:0005737">
    <property type="term" value="C:cytoplasm"/>
    <property type="evidence" value="ECO:0007669"/>
    <property type="project" value="UniProtKB-SubCell"/>
</dbReference>
<dbReference type="CDD" id="cd00211">
    <property type="entry name" value="PTS_IIA_fru"/>
    <property type="match status" value="1"/>
</dbReference>
<comment type="caution">
    <text evidence="14">The sequence shown here is derived from an EMBL/GenBank/DDBJ whole genome shotgun (WGS) entry which is preliminary data.</text>
</comment>
<dbReference type="CDD" id="cd05568">
    <property type="entry name" value="PTS_IIB_bgl_like"/>
    <property type="match status" value="1"/>
</dbReference>
<dbReference type="GO" id="GO:0006355">
    <property type="term" value="P:regulation of DNA-templated transcription"/>
    <property type="evidence" value="ECO:0007669"/>
    <property type="project" value="InterPro"/>
</dbReference>
<dbReference type="InterPro" id="IPR051351">
    <property type="entry name" value="Ascorbate-PTS_EIIA_comp"/>
</dbReference>
<feature type="domain" description="PTS EIIB type-2" evidence="12">
    <location>
        <begin position="395"/>
        <end position="483"/>
    </location>
</feature>
<dbReference type="PROSITE" id="PS51099">
    <property type="entry name" value="PTS_EIIB_TYPE_2"/>
    <property type="match status" value="1"/>
</dbReference>
<dbReference type="PROSITE" id="PS51094">
    <property type="entry name" value="PTS_EIIA_TYPE_2"/>
    <property type="match status" value="1"/>
</dbReference>
<dbReference type="PROSITE" id="PS51372">
    <property type="entry name" value="PRD_2"/>
    <property type="match status" value="1"/>
</dbReference>
<dbReference type="InterPro" id="IPR036095">
    <property type="entry name" value="PTS_EIIB-like_sf"/>
</dbReference>
<keyword evidence="7" id="KW-0418">Kinase</keyword>
<evidence type="ECO:0000259" key="13">
    <source>
        <dbReference type="PROSITE" id="PS51372"/>
    </source>
</evidence>
<reference evidence="14 15" key="1">
    <citation type="submission" date="2019-07" db="EMBL/GenBank/DDBJ databases">
        <title>Whole genome shotgun sequence of Halolactibacillus alkaliphilus NBRC 103919.</title>
        <authorList>
            <person name="Hosoyama A."/>
            <person name="Uohara A."/>
            <person name="Ohji S."/>
            <person name="Ichikawa N."/>
        </authorList>
    </citation>
    <scope>NUCLEOTIDE SEQUENCE [LARGE SCALE GENOMIC DNA]</scope>
    <source>
        <strain evidence="14 15">NBRC 103919</strain>
    </source>
</reference>
<dbReference type="GO" id="GO:0009401">
    <property type="term" value="P:phosphoenolpyruvate-dependent sugar phosphotransferase system"/>
    <property type="evidence" value="ECO:0007669"/>
    <property type="project" value="UniProtKB-KW"/>
</dbReference>
<evidence type="ECO:0000256" key="4">
    <source>
        <dbReference type="ARBA" id="ARBA00022553"/>
    </source>
</evidence>
<keyword evidence="14" id="KW-0762">Sugar transport</keyword>
<dbReference type="Pfam" id="PF00874">
    <property type="entry name" value="PRD"/>
    <property type="match status" value="1"/>
</dbReference>
<evidence type="ECO:0000313" key="14">
    <source>
        <dbReference type="EMBL" id="GEN57030.1"/>
    </source>
</evidence>
<evidence type="ECO:0000313" key="15">
    <source>
        <dbReference type="Proteomes" id="UP000321400"/>
    </source>
</evidence>
<dbReference type="Pfam" id="PF00359">
    <property type="entry name" value="PTS_EIIA_2"/>
    <property type="match status" value="1"/>
</dbReference>
<dbReference type="GO" id="GO:0008982">
    <property type="term" value="F:protein-N(PI)-phosphohistidine-sugar phosphotransferase activity"/>
    <property type="evidence" value="ECO:0007669"/>
    <property type="project" value="InterPro"/>
</dbReference>
<evidence type="ECO:0000256" key="6">
    <source>
        <dbReference type="ARBA" id="ARBA00022683"/>
    </source>
</evidence>